<evidence type="ECO:0000313" key="1">
    <source>
        <dbReference type="EMBL" id="KAI0040376.1"/>
    </source>
</evidence>
<accession>A0ACB8R8C5</accession>
<proteinExistence type="predicted"/>
<evidence type="ECO:0000313" key="2">
    <source>
        <dbReference type="Proteomes" id="UP000814033"/>
    </source>
</evidence>
<reference evidence="1" key="1">
    <citation type="submission" date="2021-02" db="EMBL/GenBank/DDBJ databases">
        <authorList>
            <consortium name="DOE Joint Genome Institute"/>
            <person name="Ahrendt S."/>
            <person name="Looney B.P."/>
            <person name="Miyauchi S."/>
            <person name="Morin E."/>
            <person name="Drula E."/>
            <person name="Courty P.E."/>
            <person name="Chicoki N."/>
            <person name="Fauchery L."/>
            <person name="Kohler A."/>
            <person name="Kuo A."/>
            <person name="Labutti K."/>
            <person name="Pangilinan J."/>
            <person name="Lipzen A."/>
            <person name="Riley R."/>
            <person name="Andreopoulos W."/>
            <person name="He G."/>
            <person name="Johnson J."/>
            <person name="Barry K.W."/>
            <person name="Grigoriev I.V."/>
            <person name="Nagy L."/>
            <person name="Hibbett D."/>
            <person name="Henrissat B."/>
            <person name="Matheny P.B."/>
            <person name="Labbe J."/>
            <person name="Martin F."/>
        </authorList>
    </citation>
    <scope>NUCLEOTIDE SEQUENCE</scope>
    <source>
        <strain evidence="1">FP105234-sp</strain>
    </source>
</reference>
<dbReference type="Proteomes" id="UP000814033">
    <property type="component" value="Unassembled WGS sequence"/>
</dbReference>
<protein>
    <submittedName>
        <fullName evidence="1">Uncharacterized protein</fullName>
    </submittedName>
</protein>
<comment type="caution">
    <text evidence="1">The sequence shown here is derived from an EMBL/GenBank/DDBJ whole genome shotgun (WGS) entry which is preliminary data.</text>
</comment>
<dbReference type="EMBL" id="MU276201">
    <property type="protein sequence ID" value="KAI0040376.1"/>
    <property type="molecule type" value="Genomic_DNA"/>
</dbReference>
<gene>
    <name evidence="1" type="ORF">FA95DRAFT_884403</name>
</gene>
<reference evidence="1" key="2">
    <citation type="journal article" date="2022" name="New Phytol.">
        <title>Evolutionary transition to the ectomycorrhizal habit in the genomes of a hyperdiverse lineage of mushroom-forming fungi.</title>
        <authorList>
            <person name="Looney B."/>
            <person name="Miyauchi S."/>
            <person name="Morin E."/>
            <person name="Drula E."/>
            <person name="Courty P.E."/>
            <person name="Kohler A."/>
            <person name="Kuo A."/>
            <person name="LaButti K."/>
            <person name="Pangilinan J."/>
            <person name="Lipzen A."/>
            <person name="Riley R."/>
            <person name="Andreopoulos W."/>
            <person name="He G."/>
            <person name="Johnson J."/>
            <person name="Nolan M."/>
            <person name="Tritt A."/>
            <person name="Barry K.W."/>
            <person name="Grigoriev I.V."/>
            <person name="Nagy L.G."/>
            <person name="Hibbett D."/>
            <person name="Henrissat B."/>
            <person name="Matheny P.B."/>
            <person name="Labbe J."/>
            <person name="Martin F.M."/>
        </authorList>
    </citation>
    <scope>NUCLEOTIDE SEQUENCE</scope>
    <source>
        <strain evidence="1">FP105234-sp</strain>
    </source>
</reference>
<organism evidence="1 2">
    <name type="scientific">Auriscalpium vulgare</name>
    <dbReference type="NCBI Taxonomy" id="40419"/>
    <lineage>
        <taxon>Eukaryota</taxon>
        <taxon>Fungi</taxon>
        <taxon>Dikarya</taxon>
        <taxon>Basidiomycota</taxon>
        <taxon>Agaricomycotina</taxon>
        <taxon>Agaricomycetes</taxon>
        <taxon>Russulales</taxon>
        <taxon>Auriscalpiaceae</taxon>
        <taxon>Auriscalpium</taxon>
    </lineage>
</organism>
<keyword evidence="2" id="KW-1185">Reference proteome</keyword>
<name>A0ACB8R8C5_9AGAM</name>
<sequence>MANYLPLLLVSVTTNAVPDDTSLSTQARGQVDYLSHEWREEDVWRSWRNMTRQKNEIANGMRLENASWRTWWKQRNKLKTISPETLNWLKDSDVTWLYGPLHTALDWSPPPKPKADPTSVEKDHSAHDRLGLSTDCHPSHQPSKPILKHRSISDLLTSALPSLANADDDEEDDEEDDDDELAAPTRPMLLHTKSDTHITRWARNHPYRKDSPPRIIAPVSQTAAQEANVTPEPSDLAMAPALAERSGSSDSARDTNGSSQDLSIAAGGGKKKHISFNTFVEQCIAIDSPPKQKRGSLPSEPRGLYEEVIYDEGYDEDSEAEAEFNEADDIIDEGGLFSEGQNGSDSDEEDDDILEMRTSSTRSRSSSSSRSPGVSATYTRRSQPPSSYNPRPPLIRTSSSDKEHMTIAPIAPTILKTTGVGNHFVVPHFGRGRGSRDTPSQPISLVYVPPIGSGYRRGSSGSANGTSSSEDVYRHREARFTVGATSPSLDASPSGSRSPTSRSAPATAQAIANSLAGAAVQAQPLPIPGPEHYGHVPYGAGPARVLSPPMVESPMGAHEDGFDYFGAAAMVNAHPIIAAERVANAPDADIGVDMMHAPDSILEGHGRVSARGMGAQTRSGGMPEVVVNDENGAIEERREVELSPSRSRSRTRSRSRSKSHSRSHSRTPSPAELMIFDQDSARTHNPSSSISVPVSRTSSSHSVTSPTFDPSLLSPPTEHLPTRGRTPTVVVAASPSISAAAISGSVSPRERSYSRDREDRGRSVTRTSSFSDRERSASRSSVVGSGSPLGSVSPTASSLGLGGGAYAVYTQGRGREGGLARGRKGSVESLGSAVRGRVGRRPSASESSVSPSSPTLPEGRSLDSIAAALPPPSPSTSFSAPSTTIPRSPSIPNEPPPSSSRLSKPALPKIPTSIKEEDEPSRSVASSIPSTPVDASPAVQAAPSPPTALRRSSPKDMIRPPALAPPTSATSHVHAEPPAKQTHSAIKAGNPAAVPLPTSPTSPTDESSGLVGRAADLVSTARGFLGAFWPSHNSHPSSHAA</sequence>